<evidence type="ECO:0000256" key="1">
    <source>
        <dbReference type="ARBA" id="ARBA00022737"/>
    </source>
</evidence>
<dbReference type="PANTHER" id="PTHR24198">
    <property type="entry name" value="ANKYRIN REPEAT AND PROTEIN KINASE DOMAIN-CONTAINING PROTEIN"/>
    <property type="match status" value="1"/>
</dbReference>
<comment type="caution">
    <text evidence="4">The sequence shown here is derived from an EMBL/GenBank/DDBJ whole genome shotgun (WGS) entry which is preliminary data.</text>
</comment>
<reference evidence="4" key="1">
    <citation type="submission" date="2018-11" db="EMBL/GenBank/DDBJ databases">
        <authorList>
            <consortium name="Pathogen Informatics"/>
        </authorList>
    </citation>
    <scope>NUCLEOTIDE SEQUENCE</scope>
</reference>
<dbReference type="InterPro" id="IPR002110">
    <property type="entry name" value="Ankyrin_rpt"/>
</dbReference>
<proteinExistence type="predicted"/>
<feature type="repeat" description="ANK" evidence="3">
    <location>
        <begin position="37"/>
        <end position="69"/>
    </location>
</feature>
<dbReference type="Gene3D" id="1.25.40.20">
    <property type="entry name" value="Ankyrin repeat-containing domain"/>
    <property type="match status" value="1"/>
</dbReference>
<keyword evidence="5" id="KW-1185">Reference proteome</keyword>
<keyword evidence="1" id="KW-0677">Repeat</keyword>
<organism evidence="4 5">
    <name type="scientific">Protopolystoma xenopodis</name>
    <dbReference type="NCBI Taxonomy" id="117903"/>
    <lineage>
        <taxon>Eukaryota</taxon>
        <taxon>Metazoa</taxon>
        <taxon>Spiralia</taxon>
        <taxon>Lophotrochozoa</taxon>
        <taxon>Platyhelminthes</taxon>
        <taxon>Monogenea</taxon>
        <taxon>Polyopisthocotylea</taxon>
        <taxon>Polystomatidea</taxon>
        <taxon>Polystomatidae</taxon>
        <taxon>Protopolystoma</taxon>
    </lineage>
</organism>
<evidence type="ECO:0000256" key="2">
    <source>
        <dbReference type="ARBA" id="ARBA00023043"/>
    </source>
</evidence>
<evidence type="ECO:0000313" key="4">
    <source>
        <dbReference type="EMBL" id="VEL11800.1"/>
    </source>
</evidence>
<dbReference type="Pfam" id="PF12796">
    <property type="entry name" value="Ank_2"/>
    <property type="match status" value="1"/>
</dbReference>
<sequence>MYPESYDTKRREYTLGNYVVYILVEAEPSCIHLTDQEGNLPLHLAASGDHVDVIRALLDGNANIDSRNVRRWTALDAAAANGAIKAVNMLIKLGCSVENPEDAAVSMSITNFLSYYLFGDQNCCLYQKACTIWLSEIHLIGTNLV</sequence>
<dbReference type="AlphaFoldDB" id="A0A448WHK8"/>
<dbReference type="PROSITE" id="PS50088">
    <property type="entry name" value="ANK_REPEAT"/>
    <property type="match status" value="1"/>
</dbReference>
<evidence type="ECO:0000256" key="3">
    <source>
        <dbReference type="PROSITE-ProRule" id="PRU00023"/>
    </source>
</evidence>
<protein>
    <submittedName>
        <fullName evidence="4">Uncharacterized protein</fullName>
    </submittedName>
</protein>
<dbReference type="OrthoDB" id="163438at2759"/>
<keyword evidence="2 3" id="KW-0040">ANK repeat</keyword>
<dbReference type="SUPFAM" id="SSF48403">
    <property type="entry name" value="Ankyrin repeat"/>
    <property type="match status" value="1"/>
</dbReference>
<accession>A0A448WHK8</accession>
<dbReference type="EMBL" id="CAAALY010012902">
    <property type="protein sequence ID" value="VEL11800.1"/>
    <property type="molecule type" value="Genomic_DNA"/>
</dbReference>
<evidence type="ECO:0000313" key="5">
    <source>
        <dbReference type="Proteomes" id="UP000784294"/>
    </source>
</evidence>
<dbReference type="PANTHER" id="PTHR24198:SF165">
    <property type="entry name" value="ANKYRIN REPEAT-CONTAINING PROTEIN-RELATED"/>
    <property type="match status" value="1"/>
</dbReference>
<dbReference type="InterPro" id="IPR036770">
    <property type="entry name" value="Ankyrin_rpt-contain_sf"/>
</dbReference>
<name>A0A448WHK8_9PLAT</name>
<dbReference type="Proteomes" id="UP000784294">
    <property type="component" value="Unassembled WGS sequence"/>
</dbReference>
<dbReference type="PROSITE" id="PS50297">
    <property type="entry name" value="ANK_REP_REGION"/>
    <property type="match status" value="1"/>
</dbReference>
<gene>
    <name evidence="4" type="ORF">PXEA_LOCUS5240</name>
</gene>
<dbReference type="SMART" id="SM00248">
    <property type="entry name" value="ANK"/>
    <property type="match status" value="2"/>
</dbReference>